<dbReference type="FunFam" id="3.40.50.720:FF:000121">
    <property type="entry name" value="Prostaglandin reductase 2"/>
    <property type="match status" value="1"/>
</dbReference>
<dbReference type="SUPFAM" id="SSF51735">
    <property type="entry name" value="NAD(P)-binding Rossmann-fold domains"/>
    <property type="match status" value="1"/>
</dbReference>
<evidence type="ECO:0000313" key="4">
    <source>
        <dbReference type="EMBL" id="SFO07272.1"/>
    </source>
</evidence>
<dbReference type="EMBL" id="JAAGNC010000143">
    <property type="protein sequence ID" value="NEC59330.1"/>
    <property type="molecule type" value="Genomic_DNA"/>
</dbReference>
<dbReference type="SMART" id="SM00829">
    <property type="entry name" value="PKS_ER"/>
    <property type="match status" value="1"/>
</dbReference>
<dbReference type="Pfam" id="PF16884">
    <property type="entry name" value="ADH_N_2"/>
    <property type="match status" value="1"/>
</dbReference>
<dbReference type="InterPro" id="IPR036291">
    <property type="entry name" value="NAD(P)-bd_dom_sf"/>
</dbReference>
<dbReference type="InterPro" id="IPR020843">
    <property type="entry name" value="ER"/>
</dbReference>
<gene>
    <name evidence="3" type="ORF">G3I59_28040</name>
    <name evidence="4" type="ORF">SAMN05421854_101527</name>
</gene>
<organism evidence="4 5">
    <name type="scientific">Amycolatopsis rubida</name>
    <dbReference type="NCBI Taxonomy" id="112413"/>
    <lineage>
        <taxon>Bacteria</taxon>
        <taxon>Bacillati</taxon>
        <taxon>Actinomycetota</taxon>
        <taxon>Actinomycetes</taxon>
        <taxon>Pseudonocardiales</taxon>
        <taxon>Pseudonocardiaceae</taxon>
        <taxon>Amycolatopsis</taxon>
    </lineage>
</organism>
<dbReference type="STRING" id="112413.SAMN05421854_101527"/>
<dbReference type="EMBL" id="FOWC01000001">
    <property type="protein sequence ID" value="SFO07272.1"/>
    <property type="molecule type" value="Genomic_DNA"/>
</dbReference>
<protein>
    <submittedName>
        <fullName evidence="3">NADP-dependent oxidoreductase</fullName>
    </submittedName>
</protein>
<dbReference type="Proteomes" id="UP000470404">
    <property type="component" value="Unassembled WGS sequence"/>
</dbReference>
<accession>A0A1I5E724</accession>
<dbReference type="SUPFAM" id="SSF50129">
    <property type="entry name" value="GroES-like"/>
    <property type="match status" value="1"/>
</dbReference>
<proteinExistence type="predicted"/>
<dbReference type="InterPro" id="IPR013149">
    <property type="entry name" value="ADH-like_C"/>
</dbReference>
<dbReference type="CDD" id="cd05288">
    <property type="entry name" value="PGDH"/>
    <property type="match status" value="1"/>
</dbReference>
<keyword evidence="1" id="KW-0560">Oxidoreductase</keyword>
<reference evidence="4 5" key="1">
    <citation type="submission" date="2016-10" db="EMBL/GenBank/DDBJ databases">
        <authorList>
            <person name="de Groot N.N."/>
        </authorList>
    </citation>
    <scope>NUCLEOTIDE SEQUENCE [LARGE SCALE GENOMIC DNA]</scope>
    <source>
        <strain evidence="4 5">DSM 44637</strain>
    </source>
</reference>
<keyword evidence="6" id="KW-1185">Reference proteome</keyword>
<evidence type="ECO:0000313" key="3">
    <source>
        <dbReference type="EMBL" id="NEC59330.1"/>
    </source>
</evidence>
<dbReference type="Pfam" id="PF00107">
    <property type="entry name" value="ADH_zinc_N"/>
    <property type="match status" value="1"/>
</dbReference>
<dbReference type="InterPro" id="IPR041694">
    <property type="entry name" value="ADH_N_2"/>
</dbReference>
<reference evidence="3 6" key="2">
    <citation type="submission" date="2020-01" db="EMBL/GenBank/DDBJ databases">
        <title>Insect and environment-associated Actinomycetes.</title>
        <authorList>
            <person name="Currrie C."/>
            <person name="Chevrette M."/>
            <person name="Carlson C."/>
            <person name="Stubbendieck R."/>
            <person name="Wendt-Pienkowski E."/>
        </authorList>
    </citation>
    <scope>NUCLEOTIDE SEQUENCE [LARGE SCALE GENOMIC DNA]</scope>
    <source>
        <strain evidence="3 6">SID8386</strain>
    </source>
</reference>
<evidence type="ECO:0000313" key="6">
    <source>
        <dbReference type="Proteomes" id="UP000470404"/>
    </source>
</evidence>
<dbReference type="AlphaFoldDB" id="A0A1I5E724"/>
<dbReference type="Gene3D" id="3.40.50.720">
    <property type="entry name" value="NAD(P)-binding Rossmann-like Domain"/>
    <property type="match status" value="1"/>
</dbReference>
<dbReference type="Proteomes" id="UP000199137">
    <property type="component" value="Unassembled WGS sequence"/>
</dbReference>
<dbReference type="OrthoDB" id="9805663at2"/>
<sequence length="329" mass="34955">MSLTAVRQVRRPEGAPSAADFEFVTQPLPELADGQALVENRYLSVDPYMREFMEWGGWELGAGLEGRTIGEVVESKEPTLPVGTTVFHRHGWATHAVLTAADVRAITPADGVPLSAYLGILGGTGLTAYAGLTRIAQVRPGDDVFISAAAGAVGSAAGQIARLLGAGRIVGSAGSAAKVEHLTRDLGFDAAFDYHDGPVTDLLAKAAPDGIDVYFDNVGGDHLAAAIDALRERGRVAWCGSVAQYNSLRTPPSAPHNLFEVVGKSLRIEGFLVRNHLDAREEFEEFLIPHVRSGRVLVNETVTEGFSSIVDAFIGMLRGANVGKMLVRV</sequence>
<dbReference type="PANTHER" id="PTHR43205">
    <property type="entry name" value="PROSTAGLANDIN REDUCTASE"/>
    <property type="match status" value="1"/>
</dbReference>
<evidence type="ECO:0000313" key="5">
    <source>
        <dbReference type="Proteomes" id="UP000199137"/>
    </source>
</evidence>
<dbReference type="RefSeq" id="WP_067584005.1">
    <property type="nucleotide sequence ID" value="NZ_FOWC01000001.1"/>
</dbReference>
<feature type="domain" description="Enoyl reductase (ER)" evidence="2">
    <location>
        <begin position="14"/>
        <end position="327"/>
    </location>
</feature>
<evidence type="ECO:0000259" key="2">
    <source>
        <dbReference type="SMART" id="SM00829"/>
    </source>
</evidence>
<evidence type="ECO:0000256" key="1">
    <source>
        <dbReference type="ARBA" id="ARBA00023002"/>
    </source>
</evidence>
<dbReference type="InterPro" id="IPR045010">
    <property type="entry name" value="MDR_fam"/>
</dbReference>
<dbReference type="GO" id="GO:0016628">
    <property type="term" value="F:oxidoreductase activity, acting on the CH-CH group of donors, NAD or NADP as acceptor"/>
    <property type="evidence" value="ECO:0007669"/>
    <property type="project" value="InterPro"/>
</dbReference>
<name>A0A1I5E724_9PSEU</name>
<dbReference type="PANTHER" id="PTHR43205:SF7">
    <property type="entry name" value="PROSTAGLANDIN REDUCTASE 1"/>
    <property type="match status" value="1"/>
</dbReference>
<dbReference type="InterPro" id="IPR011032">
    <property type="entry name" value="GroES-like_sf"/>
</dbReference>
<dbReference type="Gene3D" id="3.90.180.10">
    <property type="entry name" value="Medium-chain alcohol dehydrogenases, catalytic domain"/>
    <property type="match status" value="1"/>
</dbReference>